<evidence type="ECO:0000313" key="6">
    <source>
        <dbReference type="Proteomes" id="UP001297272"/>
    </source>
</evidence>
<dbReference type="InterPro" id="IPR005000">
    <property type="entry name" value="Aldolase/citrate-lyase_domain"/>
</dbReference>
<dbReference type="PANTHER" id="PTHR30502:SF0">
    <property type="entry name" value="PHOSPHOENOLPYRUVATE CARBOXYLASE FAMILY PROTEIN"/>
    <property type="match status" value="1"/>
</dbReference>
<accession>A0ABS5RZX6</accession>
<evidence type="ECO:0000256" key="1">
    <source>
        <dbReference type="ARBA" id="ARBA00005568"/>
    </source>
</evidence>
<protein>
    <submittedName>
        <fullName evidence="5">4-hydroxy-2-oxovalerate aldolase</fullName>
    </submittedName>
</protein>
<evidence type="ECO:0000259" key="4">
    <source>
        <dbReference type="Pfam" id="PF03328"/>
    </source>
</evidence>
<dbReference type="EMBL" id="JAFMNX010000003">
    <property type="protein sequence ID" value="MBS9721831.1"/>
    <property type="molecule type" value="Genomic_DNA"/>
</dbReference>
<dbReference type="Pfam" id="PF03328">
    <property type="entry name" value="HpcH_HpaI"/>
    <property type="match status" value="1"/>
</dbReference>
<keyword evidence="3" id="KW-0456">Lyase</keyword>
<evidence type="ECO:0000256" key="2">
    <source>
        <dbReference type="ARBA" id="ARBA00022723"/>
    </source>
</evidence>
<dbReference type="Proteomes" id="UP001297272">
    <property type="component" value="Unassembled WGS sequence"/>
</dbReference>
<dbReference type="InterPro" id="IPR050251">
    <property type="entry name" value="HpcH-HpaI_aldolase"/>
</dbReference>
<sequence length="253" mass="26410">MISFRQKCLQHERVVGTFASIPHPVAIEVTAAAGLNFLCIDWEHSQISRERIEDLIRAADVHQVPAMVRVPGHTPEWIASVLDAGAAGVLVPRVSTAAQAEAAVQATRYPPIGERGVGPGRAAAYGYRIPNYLQAANEDLVLAIQVETAEGLANIEAIVAVEGIDVIFIGPGDLSVSIDATGPSGTEKLEAAIRKITSTVRAAGRTVGIFRPSPDDVGKWAQAGVSFFLLASDTMFLGASIAAGVAAAHAAEG</sequence>
<organism evidence="5 6">
    <name type="scientific">Tianweitania aestuarii</name>
    <dbReference type="NCBI Taxonomy" id="2814886"/>
    <lineage>
        <taxon>Bacteria</taxon>
        <taxon>Pseudomonadati</taxon>
        <taxon>Pseudomonadota</taxon>
        <taxon>Alphaproteobacteria</taxon>
        <taxon>Hyphomicrobiales</taxon>
        <taxon>Phyllobacteriaceae</taxon>
        <taxon>Tianweitania</taxon>
    </lineage>
</organism>
<evidence type="ECO:0000313" key="5">
    <source>
        <dbReference type="EMBL" id="MBS9721831.1"/>
    </source>
</evidence>
<dbReference type="Gene3D" id="3.20.20.60">
    <property type="entry name" value="Phosphoenolpyruvate-binding domains"/>
    <property type="match status" value="1"/>
</dbReference>
<reference evidence="5 6" key="1">
    <citation type="submission" date="2021-03" db="EMBL/GenBank/DDBJ databases">
        <title>Tianweitania aestuarii sp. nov., isolated from a tidal flat.</title>
        <authorList>
            <person name="Park S."/>
            <person name="Yoon J.-H."/>
        </authorList>
    </citation>
    <scope>NUCLEOTIDE SEQUENCE [LARGE SCALE GENOMIC DNA]</scope>
    <source>
        <strain evidence="5 6">BSSL-BM11</strain>
    </source>
</reference>
<dbReference type="RefSeq" id="WP_213985447.1">
    <property type="nucleotide sequence ID" value="NZ_JAFMNX010000003.1"/>
</dbReference>
<comment type="caution">
    <text evidence="5">The sequence shown here is derived from an EMBL/GenBank/DDBJ whole genome shotgun (WGS) entry which is preliminary data.</text>
</comment>
<keyword evidence="6" id="KW-1185">Reference proteome</keyword>
<gene>
    <name evidence="5" type="ORF">JYU29_14165</name>
</gene>
<dbReference type="InterPro" id="IPR015813">
    <property type="entry name" value="Pyrv/PenolPyrv_kinase-like_dom"/>
</dbReference>
<feature type="domain" description="HpcH/HpaI aldolase/citrate lyase" evidence="4">
    <location>
        <begin position="16"/>
        <end position="235"/>
    </location>
</feature>
<evidence type="ECO:0000256" key="3">
    <source>
        <dbReference type="ARBA" id="ARBA00023239"/>
    </source>
</evidence>
<dbReference type="PANTHER" id="PTHR30502">
    <property type="entry name" value="2-KETO-3-DEOXY-L-RHAMNONATE ALDOLASE"/>
    <property type="match status" value="1"/>
</dbReference>
<dbReference type="SUPFAM" id="SSF51621">
    <property type="entry name" value="Phosphoenolpyruvate/pyruvate domain"/>
    <property type="match status" value="1"/>
</dbReference>
<comment type="similarity">
    <text evidence="1">Belongs to the HpcH/HpaI aldolase family.</text>
</comment>
<dbReference type="InterPro" id="IPR040442">
    <property type="entry name" value="Pyrv_kinase-like_dom_sf"/>
</dbReference>
<proteinExistence type="inferred from homology"/>
<name>A0ABS5RZX6_9HYPH</name>
<keyword evidence="2" id="KW-0479">Metal-binding</keyword>